<dbReference type="PROSITE" id="PS00624">
    <property type="entry name" value="GMC_OXRED_2"/>
    <property type="match status" value="1"/>
</dbReference>
<evidence type="ECO:0000256" key="1">
    <source>
        <dbReference type="ARBA" id="ARBA00001974"/>
    </source>
</evidence>
<dbReference type="NCBIfam" id="NF002550">
    <property type="entry name" value="PRK02106.1"/>
    <property type="match status" value="1"/>
</dbReference>
<feature type="binding site" evidence="5">
    <location>
        <position position="82"/>
    </location>
    <ligand>
        <name>FAD</name>
        <dbReference type="ChEBI" id="CHEBI:57692"/>
    </ligand>
</feature>
<dbReference type="EMBL" id="JAEMUK010000082">
    <property type="protein sequence ID" value="MBJ7544933.1"/>
    <property type="molecule type" value="Genomic_DNA"/>
</dbReference>
<feature type="domain" description="Glucose-methanol-choline oxidoreductase N-terminal" evidence="7">
    <location>
        <begin position="80"/>
        <end position="103"/>
    </location>
</feature>
<dbReference type="GO" id="GO:0050660">
    <property type="term" value="F:flavin adenine dinucleotide binding"/>
    <property type="evidence" value="ECO:0007669"/>
    <property type="project" value="InterPro"/>
</dbReference>
<dbReference type="InterPro" id="IPR007867">
    <property type="entry name" value="GMC_OxRtase_C"/>
</dbReference>
<keyword evidence="9" id="KW-0560">Oxidoreductase</keyword>
<comment type="cofactor">
    <cofactor evidence="1 5">
        <name>FAD</name>
        <dbReference type="ChEBI" id="CHEBI:57692"/>
    </cofactor>
</comment>
<dbReference type="PANTHER" id="PTHR11552:SF147">
    <property type="entry name" value="CHOLINE DEHYDROGENASE, MITOCHONDRIAL"/>
    <property type="match status" value="1"/>
</dbReference>
<keyword evidence="4 5" id="KW-0274">FAD</keyword>
<name>A0A8I1KM93_9HYPH</name>
<dbReference type="Pfam" id="PF00732">
    <property type="entry name" value="GMC_oxred_N"/>
    <property type="match status" value="1"/>
</dbReference>
<protein>
    <submittedName>
        <fullName evidence="9">Choline dehydrogenase</fullName>
        <ecNumber evidence="9">1.1.99.1</ecNumber>
    </submittedName>
</protein>
<dbReference type="PIRSF" id="PIRSF000137">
    <property type="entry name" value="Alcohol_oxidase"/>
    <property type="match status" value="1"/>
</dbReference>
<dbReference type="InterPro" id="IPR000172">
    <property type="entry name" value="GMC_OxRdtase_N"/>
</dbReference>
<sequence>MGYNYIIAGGGSAGCVLANRLSADPAVKVALLEAGGRDWNFLIHMPSGYAGLMRTGWVDWGYHTEPQAGLNGRRLYWPRGKVLGGSSSVNAMIYIRGVPSDYDTWAQLGNRGWAWDDVLPYFKKAENYAGGADEYHGGNGPLKVSRPGVVNPLNVAWIEAGKQAGHPYTDDFNGASQEGFGPIDCTVSNGRRASAAVCYLKPVIDRPNLTVITRAQATRIVVENGRAVGVEYAQGREKRTIRADREVIVSGGAINSPQLLLLSGIGPADEIAPHGIKSVHHLPGVGKNLQDHIHGAIKHYCPKPVSYYNIVKPSALVRHVAYYLMTHKGPASIVGLESLAFLKTRAEVVAPDVQYHFAAILYADHGRKMIQRHGYMGYYNLQRPHARGEIVLKSADPLAHPAIQPNYLQNDADLRTLRDGFKMLRDVFAQAAFDPYRGEEFQPGDTVRTDAEIDDYNRRTAETIYHPIGTCKMGQDDMAVVDETLRVRGLEGLRIVDASIMPRLISGNTNAPTIMIAERAADIILSGVVASSDSGDAAMAA</sequence>
<evidence type="ECO:0000259" key="7">
    <source>
        <dbReference type="PROSITE" id="PS00623"/>
    </source>
</evidence>
<dbReference type="SUPFAM" id="SSF54373">
    <property type="entry name" value="FAD-linked reductases, C-terminal domain"/>
    <property type="match status" value="1"/>
</dbReference>
<dbReference type="EC" id="1.1.99.1" evidence="9"/>
<evidence type="ECO:0000313" key="9">
    <source>
        <dbReference type="EMBL" id="MBJ7544933.1"/>
    </source>
</evidence>
<evidence type="ECO:0000313" key="10">
    <source>
        <dbReference type="Proteomes" id="UP000623250"/>
    </source>
</evidence>
<evidence type="ECO:0000259" key="8">
    <source>
        <dbReference type="PROSITE" id="PS00624"/>
    </source>
</evidence>
<evidence type="ECO:0000256" key="5">
    <source>
        <dbReference type="PIRSR" id="PIRSR000137-2"/>
    </source>
</evidence>
<evidence type="ECO:0000256" key="2">
    <source>
        <dbReference type="ARBA" id="ARBA00010790"/>
    </source>
</evidence>
<dbReference type="RefSeq" id="WP_037234460.1">
    <property type="nucleotide sequence ID" value="NZ_JAEMUK010000082.1"/>
</dbReference>
<reference evidence="9 10" key="1">
    <citation type="submission" date="2020-12" db="EMBL/GenBank/DDBJ databases">
        <title>Revised draft genomes of Rhodomicrobium vannielii ATCC 17100 and Rhodomicrobium udaipurense JA643.</title>
        <authorList>
            <person name="Conners E.M."/>
            <person name="Davenport E.J."/>
            <person name="Bose A."/>
        </authorList>
    </citation>
    <scope>NUCLEOTIDE SEQUENCE [LARGE SCALE GENOMIC DNA]</scope>
    <source>
        <strain evidence="9 10">JA643</strain>
    </source>
</reference>
<feature type="domain" description="Glucose-methanol-choline oxidoreductase N-terminal" evidence="8">
    <location>
        <begin position="252"/>
        <end position="266"/>
    </location>
</feature>
<dbReference type="Gene3D" id="3.50.50.60">
    <property type="entry name" value="FAD/NAD(P)-binding domain"/>
    <property type="match status" value="1"/>
</dbReference>
<keyword evidence="10" id="KW-1185">Reference proteome</keyword>
<organism evidence="9 10">
    <name type="scientific">Rhodomicrobium udaipurense</name>
    <dbReference type="NCBI Taxonomy" id="1202716"/>
    <lineage>
        <taxon>Bacteria</taxon>
        <taxon>Pseudomonadati</taxon>
        <taxon>Pseudomonadota</taxon>
        <taxon>Alphaproteobacteria</taxon>
        <taxon>Hyphomicrobiales</taxon>
        <taxon>Hyphomicrobiaceae</taxon>
        <taxon>Rhodomicrobium</taxon>
    </lineage>
</organism>
<comment type="similarity">
    <text evidence="2 6">Belongs to the GMC oxidoreductase family.</text>
</comment>
<evidence type="ECO:0000256" key="4">
    <source>
        <dbReference type="ARBA" id="ARBA00022827"/>
    </source>
</evidence>
<dbReference type="SUPFAM" id="SSF51905">
    <property type="entry name" value="FAD/NAD(P)-binding domain"/>
    <property type="match status" value="1"/>
</dbReference>
<dbReference type="Gene3D" id="3.30.560.10">
    <property type="entry name" value="Glucose Oxidase, domain 3"/>
    <property type="match status" value="1"/>
</dbReference>
<dbReference type="PANTHER" id="PTHR11552">
    <property type="entry name" value="GLUCOSE-METHANOL-CHOLINE GMC OXIDOREDUCTASE"/>
    <property type="match status" value="1"/>
</dbReference>
<dbReference type="GO" id="GO:0008812">
    <property type="term" value="F:choline dehydrogenase activity"/>
    <property type="evidence" value="ECO:0007669"/>
    <property type="project" value="UniProtKB-EC"/>
</dbReference>
<gene>
    <name evidence="9" type="ORF">JDN41_15370</name>
</gene>
<evidence type="ECO:0000256" key="6">
    <source>
        <dbReference type="RuleBase" id="RU003968"/>
    </source>
</evidence>
<dbReference type="PROSITE" id="PS00623">
    <property type="entry name" value="GMC_OXRED_1"/>
    <property type="match status" value="1"/>
</dbReference>
<dbReference type="InterPro" id="IPR036188">
    <property type="entry name" value="FAD/NAD-bd_sf"/>
</dbReference>
<dbReference type="InterPro" id="IPR012132">
    <property type="entry name" value="GMC_OxRdtase"/>
</dbReference>
<comment type="caution">
    <text evidence="9">The sequence shown here is derived from an EMBL/GenBank/DDBJ whole genome shotgun (WGS) entry which is preliminary data.</text>
</comment>
<evidence type="ECO:0000256" key="3">
    <source>
        <dbReference type="ARBA" id="ARBA00022630"/>
    </source>
</evidence>
<dbReference type="AlphaFoldDB" id="A0A8I1KM93"/>
<keyword evidence="3 6" id="KW-0285">Flavoprotein</keyword>
<dbReference type="Proteomes" id="UP000623250">
    <property type="component" value="Unassembled WGS sequence"/>
</dbReference>
<accession>A0A8I1KM93</accession>
<proteinExistence type="inferred from homology"/>
<dbReference type="Pfam" id="PF05199">
    <property type="entry name" value="GMC_oxred_C"/>
    <property type="match status" value="1"/>
</dbReference>